<dbReference type="SUPFAM" id="SSF49879">
    <property type="entry name" value="SMAD/FHA domain"/>
    <property type="match status" value="1"/>
</dbReference>
<feature type="compositionally biased region" description="Acidic residues" evidence="1">
    <location>
        <begin position="114"/>
        <end position="129"/>
    </location>
</feature>
<keyword evidence="2" id="KW-1133">Transmembrane helix</keyword>
<dbReference type="SMART" id="SM00240">
    <property type="entry name" value="FHA"/>
    <property type="match status" value="1"/>
</dbReference>
<feature type="region of interest" description="Disordered" evidence="1">
    <location>
        <begin position="93"/>
        <end position="129"/>
    </location>
</feature>
<accession>A0A197JHW0</accession>
<evidence type="ECO:0000313" key="4">
    <source>
        <dbReference type="EMBL" id="OAQ23969.1"/>
    </source>
</evidence>
<dbReference type="CDD" id="cd00060">
    <property type="entry name" value="FHA"/>
    <property type="match status" value="1"/>
</dbReference>
<feature type="compositionally biased region" description="Low complexity" evidence="1">
    <location>
        <begin position="47"/>
        <end position="79"/>
    </location>
</feature>
<feature type="transmembrane region" description="Helical" evidence="2">
    <location>
        <begin position="673"/>
        <end position="694"/>
    </location>
</feature>
<gene>
    <name evidence="4" type="ORF">K457DRAFT_130234</name>
</gene>
<keyword evidence="2" id="KW-0472">Membrane</keyword>
<keyword evidence="2" id="KW-0812">Transmembrane</keyword>
<keyword evidence="5" id="KW-1185">Reference proteome</keyword>
<dbReference type="OrthoDB" id="687730at2759"/>
<dbReference type="AlphaFoldDB" id="A0A197JHW0"/>
<evidence type="ECO:0000256" key="1">
    <source>
        <dbReference type="SAM" id="MobiDB-lite"/>
    </source>
</evidence>
<dbReference type="Gene3D" id="2.60.200.20">
    <property type="match status" value="1"/>
</dbReference>
<protein>
    <recommendedName>
        <fullName evidence="3">FHA domain-containing protein</fullName>
    </recommendedName>
</protein>
<reference evidence="4 5" key="1">
    <citation type="submission" date="2016-05" db="EMBL/GenBank/DDBJ databases">
        <title>Genome sequencing reveals origins of a unique bacterial endosymbiosis in the earliest lineages of terrestrial Fungi.</title>
        <authorList>
            <consortium name="DOE Joint Genome Institute"/>
            <person name="Uehling J."/>
            <person name="Gryganskyi A."/>
            <person name="Hameed K."/>
            <person name="Tschaplinski T."/>
            <person name="Misztal P."/>
            <person name="Wu S."/>
            <person name="Desiro A."/>
            <person name="Vande Pol N."/>
            <person name="Du Z.-Y."/>
            <person name="Zienkiewicz A."/>
            <person name="Zienkiewicz K."/>
            <person name="Morin E."/>
            <person name="Tisserant E."/>
            <person name="Splivallo R."/>
            <person name="Hainaut M."/>
            <person name="Henrissat B."/>
            <person name="Ohm R."/>
            <person name="Kuo A."/>
            <person name="Yan J."/>
            <person name="Lipzen A."/>
            <person name="Nolan M."/>
            <person name="Labutti K."/>
            <person name="Barry K."/>
            <person name="Goldstein A."/>
            <person name="Labbe J."/>
            <person name="Schadt C."/>
            <person name="Tuskan G."/>
            <person name="Grigoriev I."/>
            <person name="Martin F."/>
            <person name="Vilgalys R."/>
            <person name="Bonito G."/>
        </authorList>
    </citation>
    <scope>NUCLEOTIDE SEQUENCE [LARGE SCALE GENOMIC DNA]</scope>
    <source>
        <strain evidence="4 5">AG-77</strain>
    </source>
</reference>
<feature type="domain" description="FHA" evidence="3">
    <location>
        <begin position="280"/>
        <end position="337"/>
    </location>
</feature>
<evidence type="ECO:0000256" key="2">
    <source>
        <dbReference type="SAM" id="Phobius"/>
    </source>
</evidence>
<evidence type="ECO:0000313" key="5">
    <source>
        <dbReference type="Proteomes" id="UP000078512"/>
    </source>
</evidence>
<feature type="compositionally biased region" description="Acidic residues" evidence="1">
    <location>
        <begin position="474"/>
        <end position="492"/>
    </location>
</feature>
<feature type="region of interest" description="Disordered" evidence="1">
    <location>
        <begin position="1"/>
        <end position="79"/>
    </location>
</feature>
<feature type="region of interest" description="Disordered" evidence="1">
    <location>
        <begin position="144"/>
        <end position="172"/>
    </location>
</feature>
<proteinExistence type="predicted"/>
<dbReference type="PROSITE" id="PS50006">
    <property type="entry name" value="FHA_DOMAIN"/>
    <property type="match status" value="1"/>
</dbReference>
<feature type="region of interest" description="Disordered" evidence="1">
    <location>
        <begin position="445"/>
        <end position="498"/>
    </location>
</feature>
<feature type="compositionally biased region" description="Low complexity" evidence="1">
    <location>
        <begin position="96"/>
        <end position="107"/>
    </location>
</feature>
<feature type="compositionally biased region" description="Basic and acidic residues" evidence="1">
    <location>
        <begin position="461"/>
        <end position="473"/>
    </location>
</feature>
<dbReference type="Pfam" id="PF00498">
    <property type="entry name" value="FHA"/>
    <property type="match status" value="1"/>
</dbReference>
<feature type="region of interest" description="Disordered" evidence="1">
    <location>
        <begin position="529"/>
        <end position="560"/>
    </location>
</feature>
<sequence>MLFQPPLPDSDPEPLSPSSHEDTSLPSWSHALLAEPSYRSLLHDTTQHQQPQPTGSSSGSGSTYQAPLSSSSPAYSPHSSVELEYVGTLTATRQVSSGSHSLLTDSSQYGYGLYDDEEDEEDEVEDEEDTQRFAVAAREIEELEEEYVRQQQQQPQHQQQEAMVIEDDNEDESELNTLYPVTTHPFTEAVPAGVESDDDEEAQTMVPETTYTTRTGPFVHLEIQELRTSQSNSSQEQQQHRLTGTLPRPRQFIFEPHTRLLLGRAPSSGLDPKARLKQLSEVGKDAGQARAENGYDDGLFANQVISKLHAAIFERDGQLILEDWESTHGTFVNDESITRKILHDLDHVRLGRPVTRRDIHYKPLEFVVRIQSREHYEHPSARAEPADLNAGIARQMMTDSLESSPGTSTPQSQKTVILVDDDDFDEVEQADLLACAQTQVNTLDVQEPLERTPTNEQEAQEVQHEDEEFHGMENDYEPDEYEPDADYDDDGGAFEQPEDHYEEPQLNFEDEDAAIERQQFGDDFWADEAEPSTYDEQRKQQEEHDVDDEEKEETFSRKAADYKLDDDEDDVIMTHSNPAQTDLTEVLNSAAVRDAPEDDEDLPMAGETVIKETASISTTTTTVTIATAAPTDEVVEESQSNLKRKHAELEEETFIPLHTAQQEAQTSKSRKTALFAAALAGVVVGSVGTVLTLANI</sequence>
<dbReference type="EMBL" id="KV442104">
    <property type="protein sequence ID" value="OAQ23969.1"/>
    <property type="molecule type" value="Genomic_DNA"/>
</dbReference>
<feature type="compositionally biased region" description="Low complexity" evidence="1">
    <location>
        <begin position="149"/>
        <end position="161"/>
    </location>
</feature>
<organism evidence="4 5">
    <name type="scientific">Linnemannia elongata AG-77</name>
    <dbReference type="NCBI Taxonomy" id="1314771"/>
    <lineage>
        <taxon>Eukaryota</taxon>
        <taxon>Fungi</taxon>
        <taxon>Fungi incertae sedis</taxon>
        <taxon>Mucoromycota</taxon>
        <taxon>Mortierellomycotina</taxon>
        <taxon>Mortierellomycetes</taxon>
        <taxon>Mortierellales</taxon>
        <taxon>Mortierellaceae</taxon>
        <taxon>Linnemannia</taxon>
    </lineage>
</organism>
<dbReference type="InterPro" id="IPR008984">
    <property type="entry name" value="SMAD_FHA_dom_sf"/>
</dbReference>
<evidence type="ECO:0000259" key="3">
    <source>
        <dbReference type="PROSITE" id="PS50006"/>
    </source>
</evidence>
<dbReference type="InterPro" id="IPR000253">
    <property type="entry name" value="FHA_dom"/>
</dbReference>
<name>A0A197JHW0_9FUNG</name>
<dbReference type="Proteomes" id="UP000078512">
    <property type="component" value="Unassembled WGS sequence"/>
</dbReference>